<evidence type="ECO:0000313" key="2">
    <source>
        <dbReference type="Proteomes" id="UP000292958"/>
    </source>
</evidence>
<protein>
    <submittedName>
        <fullName evidence="1">Uncharacterized protein</fullName>
    </submittedName>
</protein>
<dbReference type="Proteomes" id="UP000292958">
    <property type="component" value="Unassembled WGS sequence"/>
</dbReference>
<comment type="caution">
    <text evidence="1">The sequence shown here is derived from an EMBL/GenBank/DDBJ whole genome shotgun (WGS) entry which is preliminary data.</text>
</comment>
<organism evidence="1 2">
    <name type="scientific">Edaphobacter modestus</name>
    <dbReference type="NCBI Taxonomy" id="388466"/>
    <lineage>
        <taxon>Bacteria</taxon>
        <taxon>Pseudomonadati</taxon>
        <taxon>Acidobacteriota</taxon>
        <taxon>Terriglobia</taxon>
        <taxon>Terriglobales</taxon>
        <taxon>Acidobacteriaceae</taxon>
        <taxon>Edaphobacter</taxon>
    </lineage>
</organism>
<keyword evidence="2" id="KW-1185">Reference proteome</keyword>
<proteinExistence type="predicted"/>
<reference evidence="1 2" key="1">
    <citation type="submission" date="2019-02" db="EMBL/GenBank/DDBJ databases">
        <title>Genomic Encyclopedia of Archaeal and Bacterial Type Strains, Phase II (KMG-II): from individual species to whole genera.</title>
        <authorList>
            <person name="Goeker M."/>
        </authorList>
    </citation>
    <scope>NUCLEOTIDE SEQUENCE [LARGE SCALE GENOMIC DNA]</scope>
    <source>
        <strain evidence="1 2">DSM 18101</strain>
    </source>
</reference>
<gene>
    <name evidence="1" type="ORF">BDD14_4278</name>
</gene>
<name>A0A4V2G4X5_9BACT</name>
<dbReference type="AlphaFoldDB" id="A0A4V2G4X5"/>
<dbReference type="EMBL" id="SHKW01000001">
    <property type="protein sequence ID" value="RZU42686.1"/>
    <property type="molecule type" value="Genomic_DNA"/>
</dbReference>
<evidence type="ECO:0000313" key="1">
    <source>
        <dbReference type="EMBL" id="RZU42686.1"/>
    </source>
</evidence>
<sequence length="92" mass="10247">MPISSVRFSIIETGSNERLQSDRACRWRHTHKPFRFNILVDKASGINILQTRPQDKPNIINILEEMGGEGVQLNRTATLPATAASVIARGSF</sequence>
<accession>A0A4V2G4X5</accession>